<dbReference type="InterPro" id="IPR020449">
    <property type="entry name" value="Tscrpt_reg_AraC-type_HTH"/>
</dbReference>
<dbReference type="InterPro" id="IPR003313">
    <property type="entry name" value="AraC-bd"/>
</dbReference>
<dbReference type="Proteomes" id="UP000240542">
    <property type="component" value="Unassembled WGS sequence"/>
</dbReference>
<dbReference type="AlphaFoldDB" id="A0A2P8DP22"/>
<evidence type="ECO:0000256" key="1">
    <source>
        <dbReference type="ARBA" id="ARBA00022491"/>
    </source>
</evidence>
<organism evidence="8 9">
    <name type="scientific">Murinocardiopsis flavida</name>
    <dbReference type="NCBI Taxonomy" id="645275"/>
    <lineage>
        <taxon>Bacteria</taxon>
        <taxon>Bacillati</taxon>
        <taxon>Actinomycetota</taxon>
        <taxon>Actinomycetes</taxon>
        <taxon>Streptosporangiales</taxon>
        <taxon>Nocardiopsidaceae</taxon>
        <taxon>Murinocardiopsis</taxon>
    </lineage>
</organism>
<dbReference type="EMBL" id="PYGA01000004">
    <property type="protein sequence ID" value="PSK98960.1"/>
    <property type="molecule type" value="Genomic_DNA"/>
</dbReference>
<evidence type="ECO:0000256" key="4">
    <source>
        <dbReference type="ARBA" id="ARBA00023163"/>
    </source>
</evidence>
<protein>
    <recommendedName>
        <fullName evidence="5">HTH-type transcriptional regulator RipA</fullName>
    </recommendedName>
    <alternativeName>
        <fullName evidence="6">Repressor of iron proteins A</fullName>
    </alternativeName>
</protein>
<dbReference type="GO" id="GO:0043565">
    <property type="term" value="F:sequence-specific DNA binding"/>
    <property type="evidence" value="ECO:0007669"/>
    <property type="project" value="InterPro"/>
</dbReference>
<keyword evidence="2" id="KW-0805">Transcription regulation</keyword>
<dbReference type="SMART" id="SM00342">
    <property type="entry name" value="HTH_ARAC"/>
    <property type="match status" value="1"/>
</dbReference>
<dbReference type="InterPro" id="IPR018060">
    <property type="entry name" value="HTH_AraC"/>
</dbReference>
<dbReference type="SUPFAM" id="SSF51182">
    <property type="entry name" value="RmlC-like cupins"/>
    <property type="match status" value="1"/>
</dbReference>
<keyword evidence="3 8" id="KW-0238">DNA-binding</keyword>
<dbReference type="CDD" id="cd06124">
    <property type="entry name" value="cupin_NimR-like_N"/>
    <property type="match status" value="1"/>
</dbReference>
<dbReference type="SUPFAM" id="SSF46689">
    <property type="entry name" value="Homeodomain-like"/>
    <property type="match status" value="1"/>
</dbReference>
<feature type="domain" description="HTH araC/xylS-type" evidence="7">
    <location>
        <begin position="199"/>
        <end position="276"/>
    </location>
</feature>
<dbReference type="Gene3D" id="1.10.10.60">
    <property type="entry name" value="Homeodomain-like"/>
    <property type="match status" value="1"/>
</dbReference>
<dbReference type="InterPro" id="IPR009057">
    <property type="entry name" value="Homeodomain-like_sf"/>
</dbReference>
<sequence>MARIRKNANSFRETDSTGTVARMRNIPIAEVDTIDRPVLAIGTDYPPHHLLPTHRHRRAQLLYGATGTMRVETADGTWTVPTHRAVLIPAHTDHQVTMDDVTTRSLYIEPGAAPWFPPRCQVVDVSPLLRELLLDAVDIAPHYRRRSRDAALIALILHEINRLAPLPLDLPLPHHTRLRALCADFLDAPHIHDPPARWAARLHISQRTLNRLFHTETGMGFAAWRQRACVLHALTPLARGEPVTRIAARLGYDSPAAFSTMFRRVLGAAPKDYRTPPR</sequence>
<dbReference type="Pfam" id="PF12833">
    <property type="entry name" value="HTH_18"/>
    <property type="match status" value="1"/>
</dbReference>
<dbReference type="FunFam" id="1.10.10.60:FF:000132">
    <property type="entry name" value="AraC family transcriptional regulator"/>
    <property type="match status" value="1"/>
</dbReference>
<keyword evidence="9" id="KW-1185">Reference proteome</keyword>
<accession>A0A2P8DP22</accession>
<proteinExistence type="predicted"/>
<gene>
    <name evidence="8" type="ORF">CLV63_104184</name>
</gene>
<dbReference type="PRINTS" id="PR00032">
    <property type="entry name" value="HTHARAC"/>
</dbReference>
<comment type="caution">
    <text evidence="8">The sequence shown here is derived from an EMBL/GenBank/DDBJ whole genome shotgun (WGS) entry which is preliminary data.</text>
</comment>
<dbReference type="Pfam" id="PF02311">
    <property type="entry name" value="AraC_binding"/>
    <property type="match status" value="1"/>
</dbReference>
<evidence type="ECO:0000256" key="3">
    <source>
        <dbReference type="ARBA" id="ARBA00023125"/>
    </source>
</evidence>
<name>A0A2P8DP22_9ACTN</name>
<evidence type="ECO:0000256" key="6">
    <source>
        <dbReference type="ARBA" id="ARBA00079449"/>
    </source>
</evidence>
<dbReference type="Gene3D" id="2.60.120.10">
    <property type="entry name" value="Jelly Rolls"/>
    <property type="match status" value="1"/>
</dbReference>
<dbReference type="GO" id="GO:0003700">
    <property type="term" value="F:DNA-binding transcription factor activity"/>
    <property type="evidence" value="ECO:0007669"/>
    <property type="project" value="InterPro"/>
</dbReference>
<dbReference type="PROSITE" id="PS01124">
    <property type="entry name" value="HTH_ARAC_FAMILY_2"/>
    <property type="match status" value="1"/>
</dbReference>
<keyword evidence="1" id="KW-0678">Repressor</keyword>
<evidence type="ECO:0000313" key="8">
    <source>
        <dbReference type="EMBL" id="PSK98960.1"/>
    </source>
</evidence>
<dbReference type="InterPro" id="IPR011051">
    <property type="entry name" value="RmlC_Cupin_sf"/>
</dbReference>
<dbReference type="PANTHER" id="PTHR11019:SF159">
    <property type="entry name" value="TRANSCRIPTIONAL REGULATOR-RELATED"/>
    <property type="match status" value="1"/>
</dbReference>
<reference evidence="8 9" key="1">
    <citation type="submission" date="2018-03" db="EMBL/GenBank/DDBJ databases">
        <title>Genomic Encyclopedia of Archaeal and Bacterial Type Strains, Phase II (KMG-II): from individual species to whole genera.</title>
        <authorList>
            <person name="Goeker M."/>
        </authorList>
    </citation>
    <scope>NUCLEOTIDE SEQUENCE [LARGE SCALE GENOMIC DNA]</scope>
    <source>
        <strain evidence="8 9">DSM 45312</strain>
    </source>
</reference>
<evidence type="ECO:0000256" key="5">
    <source>
        <dbReference type="ARBA" id="ARBA00074140"/>
    </source>
</evidence>
<evidence type="ECO:0000256" key="2">
    <source>
        <dbReference type="ARBA" id="ARBA00023015"/>
    </source>
</evidence>
<evidence type="ECO:0000313" key="9">
    <source>
        <dbReference type="Proteomes" id="UP000240542"/>
    </source>
</evidence>
<dbReference type="PANTHER" id="PTHR11019">
    <property type="entry name" value="HTH-TYPE TRANSCRIPTIONAL REGULATOR NIMR"/>
    <property type="match status" value="1"/>
</dbReference>
<evidence type="ECO:0000259" key="7">
    <source>
        <dbReference type="PROSITE" id="PS01124"/>
    </source>
</evidence>
<keyword evidence="4" id="KW-0804">Transcription</keyword>
<dbReference type="InterPro" id="IPR014710">
    <property type="entry name" value="RmlC-like_jellyroll"/>
</dbReference>